<dbReference type="InterPro" id="IPR000182">
    <property type="entry name" value="GNAT_dom"/>
</dbReference>
<dbReference type="Proteomes" id="UP001196843">
    <property type="component" value="Unassembled WGS sequence"/>
</dbReference>
<dbReference type="EMBL" id="JAEUAW010000012">
    <property type="protein sequence ID" value="MBW9094989.1"/>
    <property type="molecule type" value="Genomic_DNA"/>
</dbReference>
<comment type="caution">
    <text evidence="3">The sequence shown here is derived from an EMBL/GenBank/DDBJ whole genome shotgun (WGS) entry which is preliminary data.</text>
</comment>
<dbReference type="PANTHER" id="PTHR31435">
    <property type="entry name" value="PROTEIN NATD1"/>
    <property type="match status" value="1"/>
</dbReference>
<accession>A0ABS7HSI1</accession>
<reference evidence="3 4" key="1">
    <citation type="journal article" date="2021" name="MBio">
        <title>Poor Competitiveness of Bradyrhizobium in Pigeon Pea Root Colonization in Indian Soils.</title>
        <authorList>
            <person name="Chalasani D."/>
            <person name="Basu A."/>
            <person name="Pullabhotla S.V.S.R.N."/>
            <person name="Jorrin B."/>
            <person name="Neal A.L."/>
            <person name="Poole P.S."/>
            <person name="Podile A.R."/>
            <person name="Tkacz A."/>
        </authorList>
    </citation>
    <scope>NUCLEOTIDE SEQUENCE [LARGE SCALE GENOMIC DNA]</scope>
    <source>
        <strain evidence="3 4">HU14</strain>
    </source>
</reference>
<dbReference type="SUPFAM" id="SSF55729">
    <property type="entry name" value="Acyl-CoA N-acyltransferases (Nat)"/>
    <property type="match status" value="1"/>
</dbReference>
<proteinExistence type="predicted"/>
<evidence type="ECO:0000313" key="3">
    <source>
        <dbReference type="EMBL" id="MBW9094989.1"/>
    </source>
</evidence>
<feature type="domain" description="N-acetyltransferase" evidence="2">
    <location>
        <begin position="43"/>
        <end position="137"/>
    </location>
</feature>
<dbReference type="InterPro" id="IPR045057">
    <property type="entry name" value="Gcn5-rel_NAT"/>
</dbReference>
<feature type="domain" description="N-acetyltransferase" evidence="1">
    <location>
        <begin position="6"/>
        <end position="137"/>
    </location>
</feature>
<dbReference type="RefSeq" id="WP_220301695.1">
    <property type="nucleotide sequence ID" value="NZ_JAEUAW010000012.1"/>
</dbReference>
<gene>
    <name evidence="3" type="ORF">JNB62_14975</name>
</gene>
<dbReference type="InterPro" id="IPR031165">
    <property type="entry name" value="GNAT_YJDJ"/>
</dbReference>
<protein>
    <submittedName>
        <fullName evidence="3">N-acetyltransferase</fullName>
    </submittedName>
</protein>
<organism evidence="3 4">
    <name type="scientific">Microbacterium jejuense</name>
    <dbReference type="NCBI Taxonomy" id="1263637"/>
    <lineage>
        <taxon>Bacteria</taxon>
        <taxon>Bacillati</taxon>
        <taxon>Actinomycetota</taxon>
        <taxon>Actinomycetes</taxon>
        <taxon>Micrococcales</taxon>
        <taxon>Microbacteriaceae</taxon>
        <taxon>Microbacterium</taxon>
    </lineage>
</organism>
<dbReference type="PANTHER" id="PTHR31435:SF10">
    <property type="entry name" value="BSR4717 PROTEIN"/>
    <property type="match status" value="1"/>
</dbReference>
<dbReference type="Gene3D" id="3.40.630.30">
    <property type="match status" value="1"/>
</dbReference>
<evidence type="ECO:0000259" key="2">
    <source>
        <dbReference type="PROSITE" id="PS51729"/>
    </source>
</evidence>
<dbReference type="PROSITE" id="PS51729">
    <property type="entry name" value="GNAT_YJDJ"/>
    <property type="match status" value="1"/>
</dbReference>
<evidence type="ECO:0000313" key="4">
    <source>
        <dbReference type="Proteomes" id="UP001196843"/>
    </source>
</evidence>
<name>A0ABS7HSI1_9MICO</name>
<dbReference type="CDD" id="cd04301">
    <property type="entry name" value="NAT_SF"/>
    <property type="match status" value="1"/>
</dbReference>
<dbReference type="PROSITE" id="PS51186">
    <property type="entry name" value="GNAT"/>
    <property type="match status" value="1"/>
</dbReference>
<dbReference type="Pfam" id="PF14542">
    <property type="entry name" value="Acetyltransf_CG"/>
    <property type="match status" value="1"/>
</dbReference>
<keyword evidence="4" id="KW-1185">Reference proteome</keyword>
<sequence length="137" mass="14773">MNEQTKDSVPVSASDTAALVAEVSGAADLEIPSAETDVEISVHRREDEDRFAAVLAEWRIGTIGHREIGFIHYAHGDDVLVIDSTFLEPEFRGRGIAADFIADVLDDLRDAGTRVAVTCEVVSAFIAANPEYSDLVA</sequence>
<evidence type="ECO:0000259" key="1">
    <source>
        <dbReference type="PROSITE" id="PS51186"/>
    </source>
</evidence>
<dbReference type="InterPro" id="IPR016181">
    <property type="entry name" value="Acyl_CoA_acyltransferase"/>
</dbReference>